<gene>
    <name evidence="2" type="ORF">WQQ_16410</name>
</gene>
<keyword evidence="3" id="KW-1185">Reference proteome</keyword>
<accession>I7ZHX7</accession>
<evidence type="ECO:0000256" key="1">
    <source>
        <dbReference type="SAM" id="MobiDB-lite"/>
    </source>
</evidence>
<sequence length="105" mass="11181">MLLASLWLASMTNLTITSVDPSSDTSSPAYLLAAASMVDDEVDGDLPEPEADPLSDDLTFDDHGEHVGPDLMLPWLPHPVSSFASLSGSPIRVDAFLHRPPILLG</sequence>
<name>I7ZHX7_9GAMM</name>
<evidence type="ECO:0000313" key="2">
    <source>
        <dbReference type="EMBL" id="EIT71504.1"/>
    </source>
</evidence>
<protein>
    <submittedName>
        <fullName evidence="2">Uncharacterized protein</fullName>
    </submittedName>
</protein>
<dbReference type="AlphaFoldDB" id="I7ZHX7"/>
<feature type="compositionally biased region" description="Acidic residues" evidence="1">
    <location>
        <begin position="41"/>
        <end position="59"/>
    </location>
</feature>
<organism evidence="2 3">
    <name type="scientific">Hydrocarboniphaga effusa AP103</name>
    <dbReference type="NCBI Taxonomy" id="1172194"/>
    <lineage>
        <taxon>Bacteria</taxon>
        <taxon>Pseudomonadati</taxon>
        <taxon>Pseudomonadota</taxon>
        <taxon>Gammaproteobacteria</taxon>
        <taxon>Nevskiales</taxon>
        <taxon>Nevskiaceae</taxon>
        <taxon>Hydrocarboniphaga</taxon>
    </lineage>
</organism>
<dbReference type="Proteomes" id="UP000003704">
    <property type="component" value="Unassembled WGS sequence"/>
</dbReference>
<reference evidence="2 3" key="1">
    <citation type="journal article" date="2012" name="J. Bacteriol.">
        <title>Genome Sequence of n-Alkane-Degrading Hydrocarboniphaga effusa Strain AP103T (ATCC BAA-332T).</title>
        <authorList>
            <person name="Chang H.K."/>
            <person name="Zylstra G.J."/>
            <person name="Chae J.C."/>
        </authorList>
    </citation>
    <scope>NUCLEOTIDE SEQUENCE [LARGE SCALE GENOMIC DNA]</scope>
    <source>
        <strain evidence="2 3">AP103</strain>
    </source>
</reference>
<dbReference type="STRING" id="1172194.WQQ_16410"/>
<comment type="caution">
    <text evidence="2">The sequence shown here is derived from an EMBL/GenBank/DDBJ whole genome shotgun (WGS) entry which is preliminary data.</text>
</comment>
<evidence type="ECO:0000313" key="3">
    <source>
        <dbReference type="Proteomes" id="UP000003704"/>
    </source>
</evidence>
<feature type="region of interest" description="Disordered" evidence="1">
    <location>
        <begin position="41"/>
        <end position="61"/>
    </location>
</feature>
<proteinExistence type="predicted"/>
<dbReference type="EMBL" id="AKGD01000001">
    <property type="protein sequence ID" value="EIT71504.1"/>
    <property type="molecule type" value="Genomic_DNA"/>
</dbReference>